<evidence type="ECO:0008006" key="4">
    <source>
        <dbReference type="Google" id="ProtNLM"/>
    </source>
</evidence>
<name>A0A0W1AIY3_9GAMM</name>
<protein>
    <recommendedName>
        <fullName evidence="4">Tfp pilus assembly protein PilW</fullName>
    </recommendedName>
</protein>
<dbReference type="PATRIC" id="fig|45076.6.peg.900"/>
<keyword evidence="1" id="KW-1133">Transmembrane helix</keyword>
<evidence type="ECO:0000313" key="3">
    <source>
        <dbReference type="Proteomes" id="UP000054662"/>
    </source>
</evidence>
<dbReference type="Proteomes" id="UP000054662">
    <property type="component" value="Unassembled WGS sequence"/>
</dbReference>
<dbReference type="EMBL" id="LNZC01000006">
    <property type="protein sequence ID" value="KTD81327.1"/>
    <property type="molecule type" value="Genomic_DNA"/>
</dbReference>
<reference evidence="2 3" key="1">
    <citation type="submission" date="2015-11" db="EMBL/GenBank/DDBJ databases">
        <title>Genomic analysis of 38 Legionella species identifies large and diverse effector repertoires.</title>
        <authorList>
            <person name="Burstein D."/>
            <person name="Amaro F."/>
            <person name="Zusman T."/>
            <person name="Lifshitz Z."/>
            <person name="Cohen O."/>
            <person name="Gilbert J.A."/>
            <person name="Pupko T."/>
            <person name="Shuman H.A."/>
            <person name="Segal G."/>
        </authorList>
    </citation>
    <scope>NUCLEOTIDE SEQUENCE [LARGE SCALE GENOMIC DNA]</scope>
    <source>
        <strain evidence="2 3">ATCC 49508</strain>
    </source>
</reference>
<gene>
    <name evidence="2" type="ORF">Lwor_0828</name>
</gene>
<keyword evidence="3" id="KW-1185">Reference proteome</keyword>
<comment type="caution">
    <text evidence="2">The sequence shown here is derived from an EMBL/GenBank/DDBJ whole genome shotgun (WGS) entry which is preliminary data.</text>
</comment>
<dbReference type="STRING" id="45076.Lwor_0828"/>
<dbReference type="RefSeq" id="WP_058492655.1">
    <property type="nucleotide sequence ID" value="NZ_CBCRUR010000016.1"/>
</dbReference>
<accession>A0A0W1AIY3</accession>
<feature type="transmembrane region" description="Helical" evidence="1">
    <location>
        <begin position="12"/>
        <end position="32"/>
    </location>
</feature>
<evidence type="ECO:0000256" key="1">
    <source>
        <dbReference type="SAM" id="Phobius"/>
    </source>
</evidence>
<keyword evidence="1" id="KW-0472">Membrane</keyword>
<dbReference type="OrthoDB" id="5652980at2"/>
<dbReference type="AlphaFoldDB" id="A0A0W1AIY3"/>
<proteinExistence type="predicted"/>
<organism evidence="2 3">
    <name type="scientific">Legionella worsleiensis</name>
    <dbReference type="NCBI Taxonomy" id="45076"/>
    <lineage>
        <taxon>Bacteria</taxon>
        <taxon>Pseudomonadati</taxon>
        <taxon>Pseudomonadota</taxon>
        <taxon>Gammaproteobacteria</taxon>
        <taxon>Legionellales</taxon>
        <taxon>Legionellaceae</taxon>
        <taxon>Legionella</taxon>
    </lineage>
</organism>
<keyword evidence="1" id="KW-0812">Transmembrane</keyword>
<evidence type="ECO:0000313" key="2">
    <source>
        <dbReference type="EMBL" id="KTD81327.1"/>
    </source>
</evidence>
<sequence length="247" mass="28619">MNRQWGLGLSELLISLFLASIIMTTLIHVYIATKRHYLEMQKILERRFELQWVSDLLSDSIRRAGFTPCMGIERLKSLDMRHSGERLWGVKTDNQSHPFIQINKMSEVFAEEVSFLSPTELVTASPVVFNAHRPLMIADCQHAEVHQILNVEPYNSGQKITLVKAKMYPYESVVYVGEWVEERWFIKSNAHHRNTLHYQSTQSEELSPFIHSLSTIQYQIHDKTILKITLGLEQEKTHELTVAVRGS</sequence>